<evidence type="ECO:0000313" key="2">
    <source>
        <dbReference type="EMBL" id="KAH3688038.1"/>
    </source>
</evidence>
<organism evidence="2 3">
    <name type="scientific">Wickerhamomyces pijperi</name>
    <name type="common">Yeast</name>
    <name type="synonym">Pichia pijperi</name>
    <dbReference type="NCBI Taxonomy" id="599730"/>
    <lineage>
        <taxon>Eukaryota</taxon>
        <taxon>Fungi</taxon>
        <taxon>Dikarya</taxon>
        <taxon>Ascomycota</taxon>
        <taxon>Saccharomycotina</taxon>
        <taxon>Saccharomycetes</taxon>
        <taxon>Phaffomycetales</taxon>
        <taxon>Wickerhamomycetaceae</taxon>
        <taxon>Wickerhamomyces</taxon>
    </lineage>
</organism>
<sequence>MTRLILPSTDQQSHTLFDNIDIGGSDDQEQDVDVFISTQVQGRMDEFEEDDDCQQRATSLFAKFKNTANDGDNKRKHTVSKLVKAKHNESNAKTTAKTKTKTKQVRRKRTVPPKSITETMLRKFSGKQGKISQLIRSSSKSRAKDGDNQRPMTIQELTRAKYVLTFKPQVTHSQFHQPPLIEDSKSLWHTSSSQPQGFTPQDRYDLTVNQRDENSVVKFRDAMKITKPFSFRKEQSEVEHEQDDGNFHYLTLSQIIGVRSKSVRMDQDQANDDDDAFDYTKLPQYHDPNSFDINQLIDDTDDSHFHDDLDEIIPCSEDEGETLTLKLSSVGCLGGMKKNRFTCDDQIYNDECVECSEDEFGICYR</sequence>
<dbReference type="EMBL" id="JAEUBG010000542">
    <property type="protein sequence ID" value="KAH3688038.1"/>
    <property type="molecule type" value="Genomic_DNA"/>
</dbReference>
<gene>
    <name evidence="2" type="ORF">WICPIJ_000987</name>
</gene>
<feature type="compositionally biased region" description="Polar residues" evidence="1">
    <location>
        <begin position="130"/>
        <end position="140"/>
    </location>
</feature>
<name>A0A9P8TQC4_WICPI</name>
<dbReference type="Proteomes" id="UP000774326">
    <property type="component" value="Unassembled WGS sequence"/>
</dbReference>
<proteinExistence type="predicted"/>
<reference evidence="2" key="1">
    <citation type="journal article" date="2021" name="Open Biol.">
        <title>Shared evolutionary footprints suggest mitochondrial oxidative damage underlies multiple complex I losses in fungi.</title>
        <authorList>
            <person name="Schikora-Tamarit M.A."/>
            <person name="Marcet-Houben M."/>
            <person name="Nosek J."/>
            <person name="Gabaldon T."/>
        </authorList>
    </citation>
    <scope>NUCLEOTIDE SEQUENCE</scope>
    <source>
        <strain evidence="2">CBS2887</strain>
    </source>
</reference>
<feature type="region of interest" description="Disordered" evidence="1">
    <location>
        <begin position="126"/>
        <end position="149"/>
    </location>
</feature>
<comment type="caution">
    <text evidence="2">The sequence shown here is derived from an EMBL/GenBank/DDBJ whole genome shotgun (WGS) entry which is preliminary data.</text>
</comment>
<keyword evidence="3" id="KW-1185">Reference proteome</keyword>
<feature type="region of interest" description="Disordered" evidence="1">
    <location>
        <begin position="86"/>
        <end position="111"/>
    </location>
</feature>
<evidence type="ECO:0000256" key="1">
    <source>
        <dbReference type="SAM" id="MobiDB-lite"/>
    </source>
</evidence>
<protein>
    <submittedName>
        <fullName evidence="2">Uncharacterized protein</fullName>
    </submittedName>
</protein>
<dbReference type="AlphaFoldDB" id="A0A9P8TQC4"/>
<feature type="compositionally biased region" description="Basic residues" evidence="1">
    <location>
        <begin position="96"/>
        <end position="111"/>
    </location>
</feature>
<accession>A0A9P8TQC4</accession>
<reference evidence="2" key="2">
    <citation type="submission" date="2021-01" db="EMBL/GenBank/DDBJ databases">
        <authorList>
            <person name="Schikora-Tamarit M.A."/>
        </authorList>
    </citation>
    <scope>NUCLEOTIDE SEQUENCE</scope>
    <source>
        <strain evidence="2">CBS2887</strain>
    </source>
</reference>
<evidence type="ECO:0000313" key="3">
    <source>
        <dbReference type="Proteomes" id="UP000774326"/>
    </source>
</evidence>